<evidence type="ECO:0000313" key="3">
    <source>
        <dbReference type="Proteomes" id="UP001146120"/>
    </source>
</evidence>
<sequence length="122" mass="13619">MGAATSTPTYAHSNNDYQLAIEASKEIEYFLQEHFGAEGKGLHEKVSSVESELPYTTIKAIRFVASVRNDLIHNRDVKAIKERALFILKFESAMEELQVVAEKKKRETEGIEAPTESGCTIS</sequence>
<accession>A0AAV2Z2R4</accession>
<organism evidence="2 3">
    <name type="scientific">Lagenidium giganteum</name>
    <dbReference type="NCBI Taxonomy" id="4803"/>
    <lineage>
        <taxon>Eukaryota</taxon>
        <taxon>Sar</taxon>
        <taxon>Stramenopiles</taxon>
        <taxon>Oomycota</taxon>
        <taxon>Peronosporomycetes</taxon>
        <taxon>Pythiales</taxon>
        <taxon>Pythiaceae</taxon>
    </lineage>
</organism>
<dbReference type="Proteomes" id="UP001146120">
    <property type="component" value="Unassembled WGS sequence"/>
</dbReference>
<reference evidence="2" key="2">
    <citation type="journal article" date="2023" name="Microbiol Resour">
        <title>Decontamination and Annotation of the Draft Genome Sequence of the Oomycete Lagenidium giganteum ARSEF 373.</title>
        <authorList>
            <person name="Morgan W.R."/>
            <person name="Tartar A."/>
        </authorList>
    </citation>
    <scope>NUCLEOTIDE SEQUENCE</scope>
    <source>
        <strain evidence="2">ARSEF 373</strain>
    </source>
</reference>
<feature type="region of interest" description="Disordered" evidence="1">
    <location>
        <begin position="103"/>
        <end position="122"/>
    </location>
</feature>
<protein>
    <recommendedName>
        <fullName evidence="4">DUF4145 domain-containing protein</fullName>
    </recommendedName>
</protein>
<reference evidence="2" key="1">
    <citation type="submission" date="2022-11" db="EMBL/GenBank/DDBJ databases">
        <authorList>
            <person name="Morgan W.R."/>
            <person name="Tartar A."/>
        </authorList>
    </citation>
    <scope>NUCLEOTIDE SEQUENCE</scope>
    <source>
        <strain evidence="2">ARSEF 373</strain>
    </source>
</reference>
<dbReference type="EMBL" id="DAKRPA010000075">
    <property type="protein sequence ID" value="DAZ99853.1"/>
    <property type="molecule type" value="Genomic_DNA"/>
</dbReference>
<keyword evidence="3" id="KW-1185">Reference proteome</keyword>
<dbReference type="AlphaFoldDB" id="A0AAV2Z2R4"/>
<evidence type="ECO:0008006" key="4">
    <source>
        <dbReference type="Google" id="ProtNLM"/>
    </source>
</evidence>
<comment type="caution">
    <text evidence="2">The sequence shown here is derived from an EMBL/GenBank/DDBJ whole genome shotgun (WGS) entry which is preliminary data.</text>
</comment>
<proteinExistence type="predicted"/>
<gene>
    <name evidence="2" type="ORF">N0F65_008596</name>
</gene>
<name>A0AAV2Z2R4_9STRA</name>
<evidence type="ECO:0000256" key="1">
    <source>
        <dbReference type="SAM" id="MobiDB-lite"/>
    </source>
</evidence>
<evidence type="ECO:0000313" key="2">
    <source>
        <dbReference type="EMBL" id="DAZ99853.1"/>
    </source>
</evidence>